<dbReference type="EMBL" id="LCFB01000011">
    <property type="protein sequence ID" value="KKS85079.1"/>
    <property type="molecule type" value="Genomic_DNA"/>
</dbReference>
<dbReference type="Gene3D" id="3.30.540.10">
    <property type="entry name" value="Fructose-1,6-Bisphosphatase, subunit A, domain 1"/>
    <property type="match status" value="1"/>
</dbReference>
<dbReference type="Pfam" id="PF00459">
    <property type="entry name" value="Inositol_P"/>
    <property type="match status" value="1"/>
</dbReference>
<keyword evidence="1 4" id="KW-0479">Metal-binding</keyword>
<dbReference type="SUPFAM" id="SSF56655">
    <property type="entry name" value="Carbohydrate phosphatase"/>
    <property type="match status" value="1"/>
</dbReference>
<comment type="cofactor">
    <cofactor evidence="4">
        <name>Mg(2+)</name>
        <dbReference type="ChEBI" id="CHEBI:18420"/>
    </cofactor>
</comment>
<keyword evidence="3 4" id="KW-0460">Magnesium</keyword>
<feature type="binding site" evidence="4">
    <location>
        <position position="85"/>
    </location>
    <ligand>
        <name>Mg(2+)</name>
        <dbReference type="ChEBI" id="CHEBI:18420"/>
        <label>1</label>
        <note>catalytic</note>
    </ligand>
</feature>
<protein>
    <submittedName>
        <fullName evidence="5">Inositol monophosphatase ttx-7</fullName>
    </submittedName>
</protein>
<evidence type="ECO:0000256" key="2">
    <source>
        <dbReference type="ARBA" id="ARBA00022801"/>
    </source>
</evidence>
<evidence type="ECO:0000313" key="5">
    <source>
        <dbReference type="EMBL" id="KKS85079.1"/>
    </source>
</evidence>
<feature type="binding site" evidence="4">
    <location>
        <position position="67"/>
    </location>
    <ligand>
        <name>Mg(2+)</name>
        <dbReference type="ChEBI" id="CHEBI:18420"/>
        <label>1</label>
        <note>catalytic</note>
    </ligand>
</feature>
<evidence type="ECO:0000256" key="3">
    <source>
        <dbReference type="ARBA" id="ARBA00022842"/>
    </source>
</evidence>
<name>A0A0G1CHW8_9BACT</name>
<gene>
    <name evidence="5" type="ORF">UV59_C0011G0035</name>
</gene>
<dbReference type="PROSITE" id="PS00629">
    <property type="entry name" value="IMP_1"/>
    <property type="match status" value="1"/>
</dbReference>
<dbReference type="GO" id="GO:0006020">
    <property type="term" value="P:inositol metabolic process"/>
    <property type="evidence" value="ECO:0007669"/>
    <property type="project" value="TreeGrafter"/>
</dbReference>
<dbReference type="GO" id="GO:0007165">
    <property type="term" value="P:signal transduction"/>
    <property type="evidence" value="ECO:0007669"/>
    <property type="project" value="TreeGrafter"/>
</dbReference>
<dbReference type="CDD" id="cd01637">
    <property type="entry name" value="IMPase_like"/>
    <property type="match status" value="1"/>
</dbReference>
<accession>A0A0G1CHW8</accession>
<evidence type="ECO:0000256" key="1">
    <source>
        <dbReference type="ARBA" id="ARBA00022723"/>
    </source>
</evidence>
<dbReference type="STRING" id="1618436.UV59_C0011G0035"/>
<feature type="binding site" evidence="4">
    <location>
        <position position="87"/>
    </location>
    <ligand>
        <name>Mg(2+)</name>
        <dbReference type="ChEBI" id="CHEBI:18420"/>
        <label>1</label>
        <note>catalytic</note>
    </ligand>
</feature>
<dbReference type="PANTHER" id="PTHR20854">
    <property type="entry name" value="INOSITOL MONOPHOSPHATASE"/>
    <property type="match status" value="1"/>
</dbReference>
<feature type="binding site" evidence="4">
    <location>
        <position position="88"/>
    </location>
    <ligand>
        <name>Mg(2+)</name>
        <dbReference type="ChEBI" id="CHEBI:18420"/>
        <label>1</label>
        <note>catalytic</note>
    </ligand>
</feature>
<keyword evidence="2" id="KW-0378">Hydrolase</keyword>
<dbReference type="PRINTS" id="PR00377">
    <property type="entry name" value="IMPHPHTASES"/>
</dbReference>
<dbReference type="Gene3D" id="3.40.190.80">
    <property type="match status" value="1"/>
</dbReference>
<proteinExistence type="predicted"/>
<evidence type="ECO:0000313" key="6">
    <source>
        <dbReference type="Proteomes" id="UP000034543"/>
    </source>
</evidence>
<sequence length="256" mass="28338">MRPKIDKESLQPIVLKTGEILRRHFTTGKILRSKKSRDILHEADIAADSFIKEQLSNLYPGIPILSEENVDEAYAARAQNRFIIDPLDGTINYSRGIEEFGVALSYQENRQTIFSLVYKPVAATMYVAQKGKGSFKNDIPLKVSTTSTLQEAIVAFDPDRENSVLANYINPLHARVRTLRSFGCAIQALGLIAEGKIDAYVYDRPKIWDIEPIGLAITEAGGLILNHDGTPWDGVSPVVVCTAALKPELLSIIEQS</sequence>
<comment type="caution">
    <text evidence="5">The sequence shown here is derived from an EMBL/GenBank/DDBJ whole genome shotgun (WGS) entry which is preliminary data.</text>
</comment>
<dbReference type="InterPro" id="IPR000760">
    <property type="entry name" value="Inositol_monophosphatase-like"/>
</dbReference>
<dbReference type="PANTHER" id="PTHR20854:SF4">
    <property type="entry name" value="INOSITOL-1-MONOPHOSPHATASE-RELATED"/>
    <property type="match status" value="1"/>
</dbReference>
<reference evidence="5 6" key="1">
    <citation type="journal article" date="2015" name="Nature">
        <title>rRNA introns, odd ribosomes, and small enigmatic genomes across a large radiation of phyla.</title>
        <authorList>
            <person name="Brown C.T."/>
            <person name="Hug L.A."/>
            <person name="Thomas B.C."/>
            <person name="Sharon I."/>
            <person name="Castelle C.J."/>
            <person name="Singh A."/>
            <person name="Wilkins M.J."/>
            <person name="Williams K.H."/>
            <person name="Banfield J.F."/>
        </authorList>
    </citation>
    <scope>NUCLEOTIDE SEQUENCE [LARGE SCALE GENOMIC DNA]</scope>
</reference>
<dbReference type="AlphaFoldDB" id="A0A0G1CHW8"/>
<feature type="binding site" evidence="4">
    <location>
        <position position="209"/>
    </location>
    <ligand>
        <name>Mg(2+)</name>
        <dbReference type="ChEBI" id="CHEBI:18420"/>
        <label>1</label>
        <note>catalytic</note>
    </ligand>
</feature>
<dbReference type="Proteomes" id="UP000034543">
    <property type="component" value="Unassembled WGS sequence"/>
</dbReference>
<dbReference type="GO" id="GO:0046872">
    <property type="term" value="F:metal ion binding"/>
    <property type="evidence" value="ECO:0007669"/>
    <property type="project" value="UniProtKB-KW"/>
</dbReference>
<dbReference type="InterPro" id="IPR020583">
    <property type="entry name" value="Inositol_monoP_metal-BS"/>
</dbReference>
<evidence type="ECO:0000256" key="4">
    <source>
        <dbReference type="PIRSR" id="PIRSR600760-2"/>
    </source>
</evidence>
<organism evidence="5 6">
    <name type="scientific">Candidatus Gottesmanbacteria bacterium GW2011_GWA1_43_11</name>
    <dbReference type="NCBI Taxonomy" id="1618436"/>
    <lineage>
        <taxon>Bacteria</taxon>
        <taxon>Candidatus Gottesmaniibacteriota</taxon>
    </lineage>
</organism>
<dbReference type="GO" id="GO:0008934">
    <property type="term" value="F:inositol monophosphate 1-phosphatase activity"/>
    <property type="evidence" value="ECO:0007669"/>
    <property type="project" value="TreeGrafter"/>
</dbReference>